<feature type="transmembrane region" description="Helical" evidence="1">
    <location>
        <begin position="415"/>
        <end position="437"/>
    </location>
</feature>
<evidence type="ECO:0000259" key="3">
    <source>
        <dbReference type="Pfam" id="PF24384"/>
    </source>
</evidence>
<feature type="domain" description="Calcineurin-like phosphoesterase" evidence="2">
    <location>
        <begin position="57"/>
        <end position="179"/>
    </location>
</feature>
<keyword evidence="1" id="KW-0812">Transmembrane</keyword>
<dbReference type="Proteomes" id="UP000694865">
    <property type="component" value="Unplaced"/>
</dbReference>
<protein>
    <submittedName>
        <fullName evidence="5">Transmembrane protein 62-like</fullName>
    </submittedName>
</protein>
<dbReference type="Pfam" id="PF00149">
    <property type="entry name" value="Metallophos"/>
    <property type="match status" value="1"/>
</dbReference>
<organism evidence="4 5">
    <name type="scientific">Saccoglossus kowalevskii</name>
    <name type="common">Acorn worm</name>
    <dbReference type="NCBI Taxonomy" id="10224"/>
    <lineage>
        <taxon>Eukaryota</taxon>
        <taxon>Metazoa</taxon>
        <taxon>Hemichordata</taxon>
        <taxon>Enteropneusta</taxon>
        <taxon>Harrimaniidae</taxon>
        <taxon>Saccoglossus</taxon>
    </lineage>
</organism>
<dbReference type="RefSeq" id="XP_006817579.1">
    <property type="nucleotide sequence ID" value="XM_006817516.1"/>
</dbReference>
<dbReference type="Gene3D" id="3.60.21.10">
    <property type="match status" value="1"/>
</dbReference>
<evidence type="ECO:0000256" key="1">
    <source>
        <dbReference type="SAM" id="Phobius"/>
    </source>
</evidence>
<reference evidence="5" key="1">
    <citation type="submission" date="2025-08" db="UniProtKB">
        <authorList>
            <consortium name="RefSeq"/>
        </authorList>
    </citation>
    <scope>IDENTIFICATION</scope>
    <source>
        <tissue evidence="5">Testes</tissue>
    </source>
</reference>
<feature type="domain" description="TMEM62 Ig-like" evidence="3">
    <location>
        <begin position="296"/>
        <end position="399"/>
    </location>
</feature>
<dbReference type="PANTHER" id="PTHR14795:SF0">
    <property type="entry name" value="TRANSMEMBRANE PROTEIN 62"/>
    <property type="match status" value="1"/>
</dbReference>
<keyword evidence="1" id="KW-0472">Membrane</keyword>
<gene>
    <name evidence="5" type="primary">LOC102806951</name>
</gene>
<evidence type="ECO:0000313" key="4">
    <source>
        <dbReference type="Proteomes" id="UP000694865"/>
    </source>
</evidence>
<name>A0ABM0MC38_SACKO</name>
<dbReference type="InterPro" id="IPR029052">
    <property type="entry name" value="Metallo-depent_PP-like"/>
</dbReference>
<accession>A0ABM0MC38</accession>
<evidence type="ECO:0000259" key="2">
    <source>
        <dbReference type="Pfam" id="PF00149"/>
    </source>
</evidence>
<dbReference type="PANTHER" id="PTHR14795">
    <property type="entry name" value="HELICASE RELATED"/>
    <property type="match status" value="1"/>
</dbReference>
<dbReference type="InterPro" id="IPR056229">
    <property type="entry name" value="Ig_TMM62"/>
</dbReference>
<dbReference type="CDD" id="cd07401">
    <property type="entry name" value="MPP_TMEM62_N"/>
    <property type="match status" value="1"/>
</dbReference>
<keyword evidence="4" id="KW-1185">Reference proteome</keyword>
<dbReference type="InterPro" id="IPR004843">
    <property type="entry name" value="Calcineurin-like_PHP"/>
</dbReference>
<dbReference type="Pfam" id="PF24384">
    <property type="entry name" value="Ig_TMM62"/>
    <property type="match status" value="1"/>
</dbReference>
<keyword evidence="1" id="KW-1133">Transmembrane helix</keyword>
<dbReference type="InterPro" id="IPR041871">
    <property type="entry name" value="MPP_TMEM62"/>
</dbReference>
<dbReference type="SUPFAM" id="SSF56300">
    <property type="entry name" value="Metallo-dependent phosphatases"/>
    <property type="match status" value="1"/>
</dbReference>
<evidence type="ECO:0000313" key="5">
    <source>
        <dbReference type="RefSeq" id="XP_006817579.1"/>
    </source>
</evidence>
<dbReference type="GeneID" id="102806951"/>
<sequence>MAWISRVFTLLFIAILAWFYGFTKDYLTLPIEYNGPPHIRDQIAPFPGDSIDNLWWFIHISDIHISKFRDPKRTPDFNQFCEENIDIIKPALVLVTGDLTDAKTADNMGSMQYITEWQTYYNILKRTNVSEKTTWIDLKGNHDVFNIPSLKSEANYFKEYSTTGRQGEQSHFLYQHKLPFGTYSFIALDATLNPGPKRPFNFFGLFDKTSFTAVEKLIQRSEHRTVFASPPGLAHLMRSGIAYLCGHLHSIVAHMEVQQKTGLLELEVADWKDNRVYRVMAFDHDLLSFVDTKFGQWPIILVTNPKDARFLSAQHEPIGRMLYSTHIRFLVFSPEPILSTLVEIDGQPLGAGTHVDGPLYVLPWQPMKYQSGLHTISVTAKDTGGHESNIKYYFSLDGSRPLQWLIPSVILLGDWVLIMKLLFVVVYFIGVLSLPIIKRFTKNQINQGLPYRGLTRDIIMLTHTKSLYYPLLVSGVYTSLGPWFIGEIIDGSIGVSTLYGMYVMGVYLPEAFSYCTAVLDVST</sequence>
<proteinExistence type="predicted"/>